<gene>
    <name evidence="1" type="ORF">GV64_03945</name>
</gene>
<comment type="caution">
    <text evidence="1">The sequence shown here is derived from an EMBL/GenBank/DDBJ whole genome shotgun (WGS) entry which is preliminary data.</text>
</comment>
<sequence length="61" mass="6968">MYRTVNVKMFSGNFPEELLKNIEADKRIADSSNDKPAISFYTLHLCSCYVAHALTGHHREP</sequence>
<name>A0A081K785_9GAMM</name>
<accession>A0A081K785</accession>
<dbReference type="Proteomes" id="UP000027997">
    <property type="component" value="Unassembled WGS sequence"/>
</dbReference>
<evidence type="ECO:0000313" key="2">
    <source>
        <dbReference type="Proteomes" id="UP000027997"/>
    </source>
</evidence>
<dbReference type="EMBL" id="JOJP01000001">
    <property type="protein sequence ID" value="KEI70011.1"/>
    <property type="molecule type" value="Genomic_DNA"/>
</dbReference>
<keyword evidence="2" id="KW-1185">Reference proteome</keyword>
<protein>
    <submittedName>
        <fullName evidence="1">Uncharacterized protein</fullName>
    </submittedName>
</protein>
<evidence type="ECO:0000313" key="1">
    <source>
        <dbReference type="EMBL" id="KEI70011.1"/>
    </source>
</evidence>
<reference evidence="1 2" key="1">
    <citation type="submission" date="2014-06" db="EMBL/GenBank/DDBJ databases">
        <title>Whole Genome Sequences of Three Symbiotic Endozoicomonas Bacteria.</title>
        <authorList>
            <person name="Neave M.J."/>
            <person name="Apprill A."/>
            <person name="Voolstra C.R."/>
        </authorList>
    </citation>
    <scope>NUCLEOTIDE SEQUENCE [LARGE SCALE GENOMIC DNA]</scope>
    <source>
        <strain evidence="1 2">DSM 22380</strain>
    </source>
</reference>
<proteinExistence type="predicted"/>
<organism evidence="1 2">
    <name type="scientific">Endozoicomonas elysicola</name>
    <dbReference type="NCBI Taxonomy" id="305900"/>
    <lineage>
        <taxon>Bacteria</taxon>
        <taxon>Pseudomonadati</taxon>
        <taxon>Pseudomonadota</taxon>
        <taxon>Gammaproteobacteria</taxon>
        <taxon>Oceanospirillales</taxon>
        <taxon>Endozoicomonadaceae</taxon>
        <taxon>Endozoicomonas</taxon>
    </lineage>
</organism>
<dbReference type="AlphaFoldDB" id="A0A081K785"/>